<evidence type="ECO:0000313" key="2">
    <source>
        <dbReference type="Proteomes" id="UP000324222"/>
    </source>
</evidence>
<gene>
    <name evidence="1" type="ORF">E2C01_078954</name>
</gene>
<sequence length="61" mass="6477">MGRGAASCLSCGGQPDTFTHLDLQWQGHPTQPGATEGVPRWQSAGGGCQGEGCWELHLHHH</sequence>
<proteinExistence type="predicted"/>
<comment type="caution">
    <text evidence="1">The sequence shown here is derived from an EMBL/GenBank/DDBJ whole genome shotgun (WGS) entry which is preliminary data.</text>
</comment>
<keyword evidence="2" id="KW-1185">Reference proteome</keyword>
<protein>
    <submittedName>
        <fullName evidence="1">Uncharacterized protein</fullName>
    </submittedName>
</protein>
<organism evidence="1 2">
    <name type="scientific">Portunus trituberculatus</name>
    <name type="common">Swimming crab</name>
    <name type="synonym">Neptunus trituberculatus</name>
    <dbReference type="NCBI Taxonomy" id="210409"/>
    <lineage>
        <taxon>Eukaryota</taxon>
        <taxon>Metazoa</taxon>
        <taxon>Ecdysozoa</taxon>
        <taxon>Arthropoda</taxon>
        <taxon>Crustacea</taxon>
        <taxon>Multicrustacea</taxon>
        <taxon>Malacostraca</taxon>
        <taxon>Eumalacostraca</taxon>
        <taxon>Eucarida</taxon>
        <taxon>Decapoda</taxon>
        <taxon>Pleocyemata</taxon>
        <taxon>Brachyura</taxon>
        <taxon>Eubrachyura</taxon>
        <taxon>Portunoidea</taxon>
        <taxon>Portunidae</taxon>
        <taxon>Portuninae</taxon>
        <taxon>Portunus</taxon>
    </lineage>
</organism>
<dbReference type="Proteomes" id="UP000324222">
    <property type="component" value="Unassembled WGS sequence"/>
</dbReference>
<reference evidence="1 2" key="1">
    <citation type="submission" date="2019-05" db="EMBL/GenBank/DDBJ databases">
        <title>Another draft genome of Portunus trituberculatus and its Hox gene families provides insights of decapod evolution.</title>
        <authorList>
            <person name="Jeong J.-H."/>
            <person name="Song I."/>
            <person name="Kim S."/>
            <person name="Choi T."/>
            <person name="Kim D."/>
            <person name="Ryu S."/>
            <person name="Kim W."/>
        </authorList>
    </citation>
    <scope>NUCLEOTIDE SEQUENCE [LARGE SCALE GENOMIC DNA]</scope>
    <source>
        <tissue evidence="1">Muscle</tissue>
    </source>
</reference>
<accession>A0A5B7IP26</accession>
<dbReference type="EMBL" id="VSRR010064832">
    <property type="protein sequence ID" value="MPC84225.1"/>
    <property type="molecule type" value="Genomic_DNA"/>
</dbReference>
<name>A0A5B7IP26_PORTR</name>
<dbReference type="AlphaFoldDB" id="A0A5B7IP26"/>
<evidence type="ECO:0000313" key="1">
    <source>
        <dbReference type="EMBL" id="MPC84225.1"/>
    </source>
</evidence>